<name>A0A5C7AGC4_9FLAO</name>
<dbReference type="RefSeq" id="WP_146893470.1">
    <property type="nucleotide sequence ID" value="NZ_VORX01000005.1"/>
</dbReference>
<dbReference type="EMBL" id="VORX01000005">
    <property type="protein sequence ID" value="TXE07397.1"/>
    <property type="molecule type" value="Genomic_DNA"/>
</dbReference>
<evidence type="ECO:0000256" key="1">
    <source>
        <dbReference type="SAM" id="SignalP"/>
    </source>
</evidence>
<keyword evidence="3" id="KW-1185">Reference proteome</keyword>
<dbReference type="AlphaFoldDB" id="A0A5C7AGC4"/>
<evidence type="ECO:0000313" key="2">
    <source>
        <dbReference type="EMBL" id="TXE07397.1"/>
    </source>
</evidence>
<reference evidence="2 3" key="1">
    <citation type="submission" date="2019-08" db="EMBL/GenBank/DDBJ databases">
        <title>Genome sequence of Gelidibacter salicanalis IC162T.</title>
        <authorList>
            <person name="Bowman J.P."/>
        </authorList>
    </citation>
    <scope>NUCLEOTIDE SEQUENCE [LARGE SCALE GENOMIC DNA]</scope>
    <source>
        <strain evidence="2 3">IC162</strain>
    </source>
</reference>
<accession>A0A5C7AGC4</accession>
<comment type="caution">
    <text evidence="2">The sequence shown here is derived from an EMBL/GenBank/DDBJ whole genome shotgun (WGS) entry which is preliminary data.</text>
</comment>
<sequence>MKKSLLQLSAFLLFTGGMMAQTTNAGMLYVSEGTQLSTLERFNNLTSGTFYNDGDVLIYSHFQNDGTVDFYKNSGLTRFIGTASQEISGSKTSFLYNAFFDNRSNRVPFNISGNLDISGQANLFSGILDNDNFGGEITFNTNGTHINTSNDSHVDGAVNKVGNTAFTFPIGDGGFYRLSGISAPANASAIFESKYYFENSNNLFSHDLKAGVILEIDNQEYWTITKQSAADEDMMITLSWNAATTPQSLLDAAAEKALTIVRWDEANNMWVDEGGAIDLNNNTVTTAVNGFGVVTLGRVESDLILPCGLVIYNSVTPNGDGLNDFFLIDQSNNDNCAKNIKVQVFNRWGVKVFETNDYGMNGNVFSGYSSGRLTLKDSEYLPSGTYFYIIEYQYGPDAENNFHKQAGYLYLSAN</sequence>
<dbReference type="Proteomes" id="UP000321734">
    <property type="component" value="Unassembled WGS sequence"/>
</dbReference>
<proteinExistence type="predicted"/>
<organism evidence="2 3">
    <name type="scientific">Gelidibacter salicanalis</name>
    <dbReference type="NCBI Taxonomy" id="291193"/>
    <lineage>
        <taxon>Bacteria</taxon>
        <taxon>Pseudomonadati</taxon>
        <taxon>Bacteroidota</taxon>
        <taxon>Flavobacteriia</taxon>
        <taxon>Flavobacteriales</taxon>
        <taxon>Flavobacteriaceae</taxon>
        <taxon>Gelidibacter</taxon>
    </lineage>
</organism>
<dbReference type="Pfam" id="PF13585">
    <property type="entry name" value="CHU_C"/>
    <property type="match status" value="1"/>
</dbReference>
<gene>
    <name evidence="2" type="ORF">ES711_11565</name>
</gene>
<protein>
    <submittedName>
        <fullName evidence="2">Gliding motility-associated C-terminal domain-containing protein</fullName>
    </submittedName>
</protein>
<evidence type="ECO:0000313" key="3">
    <source>
        <dbReference type="Proteomes" id="UP000321734"/>
    </source>
</evidence>
<keyword evidence="1" id="KW-0732">Signal</keyword>
<dbReference type="OrthoDB" id="1489185at2"/>
<feature type="chain" id="PRO_5022999623" evidence="1">
    <location>
        <begin position="21"/>
        <end position="414"/>
    </location>
</feature>
<feature type="signal peptide" evidence="1">
    <location>
        <begin position="1"/>
        <end position="20"/>
    </location>
</feature>